<protein>
    <submittedName>
        <fullName evidence="2">Protein translation factor SUI1-like protein</fullName>
    </submittedName>
</protein>
<accession>H2EER0</accession>
<evidence type="ECO:0000259" key="1">
    <source>
        <dbReference type="PROSITE" id="PS50296"/>
    </source>
</evidence>
<dbReference type="SUPFAM" id="SSF55159">
    <property type="entry name" value="eIF1-like"/>
    <property type="match status" value="1"/>
</dbReference>
<gene>
    <name evidence="2" type="ORF">mv_R678</name>
</gene>
<feature type="domain" description="SUI1" evidence="1">
    <location>
        <begin position="26"/>
        <end position="95"/>
    </location>
</feature>
<name>H2EER0_9VIRU</name>
<dbReference type="InterPro" id="IPR036877">
    <property type="entry name" value="SUI1_dom_sf"/>
</dbReference>
<proteinExistence type="predicted"/>
<reference evidence="2" key="1">
    <citation type="submission" date="2011-10" db="EMBL/GenBank/DDBJ databases">
        <title>Provirophages and transpovirons: unique mobilome of giant viruses.</title>
        <authorList>
            <person name="Desnues C."/>
            <person name="LaScola B."/>
            <person name="Yutin N."/>
            <person name="Fournous G."/>
            <person name="Koonin E."/>
            <person name="Raoult D."/>
        </authorList>
    </citation>
    <scope>NUCLEOTIDE SEQUENCE</scope>
    <source>
        <strain evidence="2">Mv13-mv</strain>
    </source>
</reference>
<dbReference type="EMBL" id="JN885998">
    <property type="protein sequence ID" value="AEX62883.1"/>
    <property type="molecule type" value="Genomic_DNA"/>
</dbReference>
<dbReference type="Pfam" id="PF01253">
    <property type="entry name" value="SUI1"/>
    <property type="match status" value="1"/>
</dbReference>
<dbReference type="Gene3D" id="3.30.780.10">
    <property type="entry name" value="SUI1-like domain"/>
    <property type="match status" value="1"/>
</dbReference>
<sequence length="107" mass="12450">MLDIDNGIFDPMKELAQDKLMYTEKIHIKLVPRSKTRNITLVENLPNNININTFLKAMRQFLHCTGSIKENKEGKYVQFTGDHRETIKDFLINKSIAKNEDIILHGH</sequence>
<dbReference type="PROSITE" id="PS50296">
    <property type="entry name" value="SUI1"/>
    <property type="match status" value="1"/>
</dbReference>
<organism evidence="2">
    <name type="scientific">Moumouvirus sp. 'Monve'</name>
    <dbReference type="NCBI Taxonomy" id="1128131"/>
    <lineage>
        <taxon>Viruses</taxon>
        <taxon>Varidnaviria</taxon>
        <taxon>Bamfordvirae</taxon>
        <taxon>Nucleocytoviricota</taxon>
        <taxon>Megaviricetes</taxon>
        <taxon>Imitervirales</taxon>
        <taxon>Mimiviridae</taxon>
        <taxon>Megamimivirinae</taxon>
        <taxon>Moumouvirus</taxon>
    </lineage>
</organism>
<evidence type="ECO:0000313" key="2">
    <source>
        <dbReference type="EMBL" id="AEX62883.1"/>
    </source>
</evidence>
<dbReference type="InterPro" id="IPR001950">
    <property type="entry name" value="SUI1"/>
</dbReference>